<reference evidence="2" key="1">
    <citation type="submission" date="2023-04" db="EMBL/GenBank/DDBJ databases">
        <title>Complete genome sequence of Temperatibacter marinus.</title>
        <authorList>
            <person name="Rong J.-C."/>
            <person name="Yi M.-L."/>
            <person name="Zhao Q."/>
        </authorList>
    </citation>
    <scope>NUCLEOTIDE SEQUENCE</scope>
    <source>
        <strain evidence="2">NBRC 110045</strain>
    </source>
</reference>
<keyword evidence="1" id="KW-0732">Signal</keyword>
<dbReference type="AlphaFoldDB" id="A0AA52EBS3"/>
<sequence length="115" mass="13135">MSRILYILITLTLLCLAQPLQADDPMKPAKESAAIKEAKRLAKIGGTAIYCKEEPEIMNEFVDKARTHLLMLAKDKYDRVFATVDFKNLMTAFSVKKPDVKCEQTILDLKKFLRK</sequence>
<proteinExistence type="predicted"/>
<dbReference type="RefSeq" id="WP_310798282.1">
    <property type="nucleotide sequence ID" value="NZ_CP123872.1"/>
</dbReference>
<keyword evidence="3" id="KW-1185">Reference proteome</keyword>
<feature type="chain" id="PRO_5041403814" evidence="1">
    <location>
        <begin position="23"/>
        <end position="115"/>
    </location>
</feature>
<evidence type="ECO:0000313" key="3">
    <source>
        <dbReference type="Proteomes" id="UP001268683"/>
    </source>
</evidence>
<accession>A0AA52EBS3</accession>
<gene>
    <name evidence="2" type="ORF">QGN29_12915</name>
</gene>
<name>A0AA52EBS3_9PROT</name>
<dbReference type="KEGG" id="tmk:QGN29_12915"/>
<evidence type="ECO:0000313" key="2">
    <source>
        <dbReference type="EMBL" id="WND02447.1"/>
    </source>
</evidence>
<protein>
    <submittedName>
        <fullName evidence="2">Uncharacterized protein</fullName>
    </submittedName>
</protein>
<dbReference type="EMBL" id="CP123872">
    <property type="protein sequence ID" value="WND02447.1"/>
    <property type="molecule type" value="Genomic_DNA"/>
</dbReference>
<evidence type="ECO:0000256" key="1">
    <source>
        <dbReference type="SAM" id="SignalP"/>
    </source>
</evidence>
<organism evidence="2 3">
    <name type="scientific">Temperatibacter marinus</name>
    <dbReference type="NCBI Taxonomy" id="1456591"/>
    <lineage>
        <taxon>Bacteria</taxon>
        <taxon>Pseudomonadati</taxon>
        <taxon>Pseudomonadota</taxon>
        <taxon>Alphaproteobacteria</taxon>
        <taxon>Kordiimonadales</taxon>
        <taxon>Temperatibacteraceae</taxon>
        <taxon>Temperatibacter</taxon>
    </lineage>
</organism>
<dbReference type="Proteomes" id="UP001268683">
    <property type="component" value="Chromosome"/>
</dbReference>
<feature type="signal peptide" evidence="1">
    <location>
        <begin position="1"/>
        <end position="22"/>
    </location>
</feature>